<accession>A0ABN9Y5U7</accession>
<feature type="region of interest" description="Disordered" evidence="1">
    <location>
        <begin position="1"/>
        <end position="27"/>
    </location>
</feature>
<proteinExistence type="predicted"/>
<feature type="compositionally biased region" description="Low complexity" evidence="1">
    <location>
        <begin position="15"/>
        <end position="27"/>
    </location>
</feature>
<dbReference type="EMBL" id="CAUYUJ010021938">
    <property type="protein sequence ID" value="CAK0907952.1"/>
    <property type="molecule type" value="Genomic_DNA"/>
</dbReference>
<feature type="non-terminal residue" evidence="2">
    <location>
        <position position="1"/>
    </location>
</feature>
<sequence>GRGGGGGGGNRDVGPRGPARAQRAAPKRGVCLPHGCATGRALGRPLQEARHPLSWLLHGLRPRPPDHQGAWCWRPAKPDHPCGKLRHTPRPRQAEPSCAAQAAPACAKNSPTDCARSRRVGKTQQDVHAIGCVAGSAIGREGFTRAAAGCAMGTVPSAASTATRPAFRRAIVCATGETPGTPSRHACRCGRSVPRSPGGGAHEEGEAGARGVPRRERGGRGESARSGVVRHARTRYSPKARWPMPWLTGHVLPGRESATFEKGRWLPDIQAVHLG</sequence>
<protein>
    <submittedName>
        <fullName evidence="2">Uncharacterized protein</fullName>
    </submittedName>
</protein>
<evidence type="ECO:0000256" key="1">
    <source>
        <dbReference type="SAM" id="MobiDB-lite"/>
    </source>
</evidence>
<gene>
    <name evidence="2" type="ORF">PCOR1329_LOCUS82788</name>
</gene>
<evidence type="ECO:0000313" key="2">
    <source>
        <dbReference type="EMBL" id="CAK0907952.1"/>
    </source>
</evidence>
<dbReference type="Proteomes" id="UP001189429">
    <property type="component" value="Unassembled WGS sequence"/>
</dbReference>
<reference evidence="2" key="1">
    <citation type="submission" date="2023-10" db="EMBL/GenBank/DDBJ databases">
        <authorList>
            <person name="Chen Y."/>
            <person name="Shah S."/>
            <person name="Dougan E. K."/>
            <person name="Thang M."/>
            <person name="Chan C."/>
        </authorList>
    </citation>
    <scope>NUCLEOTIDE SEQUENCE [LARGE SCALE GENOMIC DNA]</scope>
</reference>
<comment type="caution">
    <text evidence="2">The sequence shown here is derived from an EMBL/GenBank/DDBJ whole genome shotgun (WGS) entry which is preliminary data.</text>
</comment>
<feature type="non-terminal residue" evidence="2">
    <location>
        <position position="275"/>
    </location>
</feature>
<name>A0ABN9Y5U7_9DINO</name>
<feature type="compositionally biased region" description="Gly residues" evidence="1">
    <location>
        <begin position="1"/>
        <end position="11"/>
    </location>
</feature>
<feature type="compositionally biased region" description="Basic and acidic residues" evidence="1">
    <location>
        <begin position="201"/>
        <end position="223"/>
    </location>
</feature>
<evidence type="ECO:0000313" key="3">
    <source>
        <dbReference type="Proteomes" id="UP001189429"/>
    </source>
</evidence>
<organism evidence="2 3">
    <name type="scientific">Prorocentrum cordatum</name>
    <dbReference type="NCBI Taxonomy" id="2364126"/>
    <lineage>
        <taxon>Eukaryota</taxon>
        <taxon>Sar</taxon>
        <taxon>Alveolata</taxon>
        <taxon>Dinophyceae</taxon>
        <taxon>Prorocentrales</taxon>
        <taxon>Prorocentraceae</taxon>
        <taxon>Prorocentrum</taxon>
    </lineage>
</organism>
<keyword evidence="3" id="KW-1185">Reference proteome</keyword>
<feature type="region of interest" description="Disordered" evidence="1">
    <location>
        <begin position="183"/>
        <end position="230"/>
    </location>
</feature>